<evidence type="ECO:0000313" key="6">
    <source>
        <dbReference type="RefSeq" id="XP_025405592.1"/>
    </source>
</evidence>
<proteinExistence type="inferred from homology"/>
<evidence type="ECO:0000256" key="1">
    <source>
        <dbReference type="ARBA" id="ARBA00009034"/>
    </source>
</evidence>
<dbReference type="GeneID" id="112679870"/>
<organism evidence="5 6">
    <name type="scientific">Sipha flava</name>
    <name type="common">yellow sugarcane aphid</name>
    <dbReference type="NCBI Taxonomy" id="143950"/>
    <lineage>
        <taxon>Eukaryota</taxon>
        <taxon>Metazoa</taxon>
        <taxon>Ecdysozoa</taxon>
        <taxon>Arthropoda</taxon>
        <taxon>Hexapoda</taxon>
        <taxon>Insecta</taxon>
        <taxon>Pterygota</taxon>
        <taxon>Neoptera</taxon>
        <taxon>Paraneoptera</taxon>
        <taxon>Hemiptera</taxon>
        <taxon>Sternorrhyncha</taxon>
        <taxon>Aphidomorpha</taxon>
        <taxon>Aphidoidea</taxon>
        <taxon>Aphididae</taxon>
        <taxon>Sipha</taxon>
    </lineage>
</organism>
<dbReference type="CDD" id="cd00101">
    <property type="entry name" value="IlGF_like"/>
    <property type="match status" value="1"/>
</dbReference>
<dbReference type="GO" id="GO:0005576">
    <property type="term" value="C:extracellular region"/>
    <property type="evidence" value="ECO:0007669"/>
    <property type="project" value="UniProtKB-ARBA"/>
</dbReference>
<gene>
    <name evidence="6" type="primary">LOC112679870</name>
</gene>
<evidence type="ECO:0000256" key="2">
    <source>
        <dbReference type="ARBA" id="ARBA00022685"/>
    </source>
</evidence>
<dbReference type="InterPro" id="IPR036438">
    <property type="entry name" value="Insulin-like_sf"/>
</dbReference>
<dbReference type="PROSITE" id="PS00262">
    <property type="entry name" value="INSULIN"/>
    <property type="match status" value="1"/>
</dbReference>
<dbReference type="SUPFAM" id="SSF56994">
    <property type="entry name" value="Insulin-like"/>
    <property type="match status" value="1"/>
</dbReference>
<dbReference type="AlphaFoldDB" id="A0A8B8F5I8"/>
<comment type="similarity">
    <text evidence="1">Belongs to the insulin family.</text>
</comment>
<keyword evidence="2" id="KW-0165">Cleavage on pair of basic residues</keyword>
<accession>A0A8B8F5I8</accession>
<protein>
    <submittedName>
        <fullName evidence="6">Uncharacterized protein LOC112679870</fullName>
    </submittedName>
</protein>
<evidence type="ECO:0000313" key="5">
    <source>
        <dbReference type="Proteomes" id="UP000694846"/>
    </source>
</evidence>
<evidence type="ECO:0000256" key="4">
    <source>
        <dbReference type="SAM" id="SignalP"/>
    </source>
</evidence>
<dbReference type="Proteomes" id="UP000694846">
    <property type="component" value="Unplaced"/>
</dbReference>
<reference evidence="6" key="1">
    <citation type="submission" date="2025-08" db="UniProtKB">
        <authorList>
            <consortium name="RefSeq"/>
        </authorList>
    </citation>
    <scope>IDENTIFICATION</scope>
    <source>
        <tissue evidence="6">Whole body</tissue>
    </source>
</reference>
<feature type="signal peptide" evidence="4">
    <location>
        <begin position="1"/>
        <end position="26"/>
    </location>
</feature>
<dbReference type="RefSeq" id="XP_025405592.1">
    <property type="nucleotide sequence ID" value="XM_025549807.1"/>
</dbReference>
<dbReference type="InterPro" id="IPR022353">
    <property type="entry name" value="Insulin_CS"/>
</dbReference>
<keyword evidence="5" id="KW-1185">Reference proteome</keyword>
<name>A0A8B8F5I8_9HEMI</name>
<feature type="chain" id="PRO_5034293903" evidence="4">
    <location>
        <begin position="27"/>
        <end position="107"/>
    </location>
</feature>
<evidence type="ECO:0000256" key="3">
    <source>
        <dbReference type="ARBA" id="ARBA00022729"/>
    </source>
</evidence>
<sequence length="107" mass="12475">MEAKLNMKVTIFLFLLITTAIIPTNGDNITFTKNRVLDWNKEYYFCGDKFLRVVSHICNSEPYKGISEEFYALIRQYRKTCCSYTCSLNSLKIFCDDNRNSGAILFK</sequence>
<keyword evidence="3 4" id="KW-0732">Signal</keyword>